<sequence>MALPPHGVSDAAICSFSPSLEGDVGNYNMLLFTLTSSHNSVAITNISNVSLEKTDTWSLSLIATQLGVSHVPKESLLNEVLSERSWTECRRDLVRSQKDEPFYQ</sequence>
<accession>A0AAE1DVP9</accession>
<evidence type="ECO:0000313" key="2">
    <source>
        <dbReference type="Proteomes" id="UP001283361"/>
    </source>
</evidence>
<dbReference type="EMBL" id="JAWDGP010002216">
    <property type="protein sequence ID" value="KAK3784724.1"/>
    <property type="molecule type" value="Genomic_DNA"/>
</dbReference>
<evidence type="ECO:0000313" key="1">
    <source>
        <dbReference type="EMBL" id="KAK3784724.1"/>
    </source>
</evidence>
<gene>
    <name evidence="1" type="ORF">RRG08_032177</name>
</gene>
<keyword evidence="2" id="KW-1185">Reference proteome</keyword>
<name>A0AAE1DVP9_9GAST</name>
<reference evidence="1" key="1">
    <citation type="journal article" date="2023" name="G3 (Bethesda)">
        <title>A reference genome for the long-term kleptoplast-retaining sea slug Elysia crispata morphotype clarki.</title>
        <authorList>
            <person name="Eastman K.E."/>
            <person name="Pendleton A.L."/>
            <person name="Shaikh M.A."/>
            <person name="Suttiyut T."/>
            <person name="Ogas R."/>
            <person name="Tomko P."/>
            <person name="Gavelis G."/>
            <person name="Widhalm J.R."/>
            <person name="Wisecaver J.H."/>
        </authorList>
    </citation>
    <scope>NUCLEOTIDE SEQUENCE</scope>
    <source>
        <strain evidence="1">ECLA1</strain>
    </source>
</reference>
<proteinExistence type="predicted"/>
<organism evidence="1 2">
    <name type="scientific">Elysia crispata</name>
    <name type="common">lettuce slug</name>
    <dbReference type="NCBI Taxonomy" id="231223"/>
    <lineage>
        <taxon>Eukaryota</taxon>
        <taxon>Metazoa</taxon>
        <taxon>Spiralia</taxon>
        <taxon>Lophotrochozoa</taxon>
        <taxon>Mollusca</taxon>
        <taxon>Gastropoda</taxon>
        <taxon>Heterobranchia</taxon>
        <taxon>Euthyneura</taxon>
        <taxon>Panpulmonata</taxon>
        <taxon>Sacoglossa</taxon>
        <taxon>Placobranchoidea</taxon>
        <taxon>Plakobranchidae</taxon>
        <taxon>Elysia</taxon>
    </lineage>
</organism>
<dbReference type="Proteomes" id="UP001283361">
    <property type="component" value="Unassembled WGS sequence"/>
</dbReference>
<comment type="caution">
    <text evidence="1">The sequence shown here is derived from an EMBL/GenBank/DDBJ whole genome shotgun (WGS) entry which is preliminary data.</text>
</comment>
<dbReference type="AlphaFoldDB" id="A0AAE1DVP9"/>
<protein>
    <submittedName>
        <fullName evidence="1">Uncharacterized protein</fullName>
    </submittedName>
</protein>